<dbReference type="GO" id="GO:0006357">
    <property type="term" value="P:regulation of transcription by RNA polymerase II"/>
    <property type="evidence" value="ECO:0007669"/>
    <property type="project" value="TreeGrafter"/>
</dbReference>
<feature type="non-terminal residue" evidence="6">
    <location>
        <position position="1805"/>
    </location>
</feature>
<dbReference type="PANTHER" id="PTHR21545:SF10">
    <property type="entry name" value="LIGAND-DEPENDENT NUCLEAR RECEPTOR COREPRESSOR-LIKE PROTEIN"/>
    <property type="match status" value="1"/>
</dbReference>
<keyword evidence="7" id="KW-1185">Reference proteome</keyword>
<dbReference type="OrthoDB" id="10028342at2759"/>
<sequence length="1805" mass="204285">FESILEGLYGPRLRRDLSLFEDCEPEEVSDWSMDEKCSFCNVHKETVSDHKTVIGSLQSIPTEELSSQAQSNTDKIECQAETYLNALLRKKDLPQNCDPNIPLVAQELMKKMIRQFAIEYISKNSKMQENRNGSSNEMSQIHKNIQMNLTENSLQEEQDSPLDLTVNRIKVQDTQQGDGVLDLSTKKANLEQSTHDESCSENSVSGSRITAGAKSEETTKLENGNSALSKVLTSLCSYHCHQSLAMFKLLIQDTCNHAGYNCQLPNIICSETSEDDGYIQISACDSNMLMKRCCLQNPIQNNCSSPLSAYVKDMNNLSCPSVAVKYFDTVLKKGSPVSFSPHRCCPKPLQMHYEKAALCTNCFSLGQKTNKSSRCHSPSPPPLSPVEADEYNTLEESVEGSFALGNRLEINSNQPPSLLPDEKSSVCEQKDSVCIAELSDNLDKKFLNQENNLMKFEKVENAQFQDLMDRINEKLKSIQTTDTTDVSKISRGDGRIESGNKLQSLITTVLHDAKDSDYSFMELLSQHDKELENKIIQSRFRKCQEKLFAMHHSPDSPIFRRQSLHIKRELATLDETFVQIKAFSEKNAKNLAKSEKLSQNKTESHRTLKTHALQSDENEWSMLPVIKSKSMPICQEEWLELPLNNSESNSNFVAFSQTDSVTSQNNLAKTHGNYEVFIDPVLLKGDDDRFLDRRKHMIIPPMWCSVYVTNKILCHKSSKAKSLPNSIEKDRSLKKFDAKACSHEDLNKVVRNTNLHVVEHLEDTLHMAKRAKKALFNSYKLSSKLHNSRSGLHISISENGNKEQYVLAQGRIPCSNHSKNECVSAKEKEISAGGYKGFFNSATFDSDVLTSNKYETNCVAEINSPMLNYTSPIKLMFLSEISSNDGIKYTLTSVNNSSKLNIDLYSLHGKTNTLLKKQPETREPTEDVSTEGCSCSENSHKIEENTTLTTVIDNEINTGDHKQNNRAIEQNSNGVSLKRKPGRPKKIGPQVVRQVKRPIGRPPKPKGDAVEKARYMNDSIRTGTSGSTGVEVPEDDGINKNITVTVVFGRSRRAKRCVSEGSVNVVSVLPDPHNFCDVVCASAAVNQNSETNNIVKQNKNVQIYPTEKNSGSDYEYVRPLESSPLLPLLCSSIMKPKHKPLNVIRKPGRPAKVKISGISVTVNQISSQERKVIVSSCLPPLEHEPILEKNVSSKKEDKQSNEKRVSKSVWDDDISETFSCNMILASKKPEISLRQSPRGQRPSLPFSHSLRSSSSLPCRHAFLHKSYQFCFKKAEDQNIKHYSSVIPTHTLVDKNPENAKKSSENMFGSINEMPLDPIISSSSSLRWWDPSVSSDSLLKELNNRYEQITNTWLNVNREELEKCQYDEECSIKVSKPLDPCFLQFENSPIKMLFQKKCSIDELSTWFMQTTETQSLSLVKKANARNPFEVVNTRQFKIETRQDDCNSSPLRRHFKKFALSTPSKSAKKLQILHKIIRSQVLNRKQKIALAKLRRARFETVQHGWWQQMKKMYNYGTSDWKSKKRNLKFLCQSQSFANASTKIFMRHRNGTVETKSPSVLIESRAVTSTTGKEIRGAFFRQRMQLTNIGTKSGLISNYSSNPPSAYCSQQNTEIVPALDEDAWKNKPFKGCRIFLKKLNAVDKQHSFKKNPVRTPESVEHSTRHRYFERRRHCTLRSHSAKHSMSDSCEKDVEVSTETRYSTLVKGLHVEQVNKKSSKRTTFDDGAIEVPKEISKRRRTQCKLTGLDKRKRSKRELCSANQESSCYSKYHLGPLKPVGLPLLDEFASRAVEYSMIPFQLPLRGNPQV</sequence>
<evidence type="ECO:0000256" key="5">
    <source>
        <dbReference type="SAM" id="MobiDB-lite"/>
    </source>
</evidence>
<dbReference type="PANTHER" id="PTHR21545">
    <property type="entry name" value="TRANSCRIPTION FACTOR MLR1/2"/>
    <property type="match status" value="1"/>
</dbReference>
<dbReference type="Proteomes" id="UP001142489">
    <property type="component" value="Unassembled WGS sequence"/>
</dbReference>
<dbReference type="InterPro" id="IPR028104">
    <property type="entry name" value="DUF4553"/>
</dbReference>
<accession>A0A9Q0XUN0</accession>
<evidence type="ECO:0000313" key="7">
    <source>
        <dbReference type="Proteomes" id="UP001142489"/>
    </source>
</evidence>
<keyword evidence="3" id="KW-0804">Transcription</keyword>
<dbReference type="EMBL" id="JAPFRF010000007">
    <property type="protein sequence ID" value="KAJ7326625.1"/>
    <property type="molecule type" value="Genomic_DNA"/>
</dbReference>
<feature type="compositionally biased region" description="Low complexity" evidence="5">
    <location>
        <begin position="1241"/>
        <end position="1253"/>
    </location>
</feature>
<feature type="region of interest" description="Disordered" evidence="5">
    <location>
        <begin position="1230"/>
        <end position="1253"/>
    </location>
</feature>
<name>A0A9Q0XUN0_9SAUR</name>
<keyword evidence="1" id="KW-0805">Transcription regulation</keyword>
<feature type="compositionally biased region" description="Basic residues" evidence="5">
    <location>
        <begin position="977"/>
        <end position="986"/>
    </location>
</feature>
<dbReference type="Pfam" id="PF15090">
    <property type="entry name" value="DUF4553"/>
    <property type="match status" value="1"/>
</dbReference>
<feature type="compositionally biased region" description="Polar residues" evidence="5">
    <location>
        <begin position="965"/>
        <end position="975"/>
    </location>
</feature>
<reference evidence="6" key="1">
    <citation type="journal article" date="2023" name="DNA Res.">
        <title>Chromosome-level genome assembly of Phrynocephalus forsythii using third-generation DNA sequencing and Hi-C analysis.</title>
        <authorList>
            <person name="Qi Y."/>
            <person name="Zhao W."/>
            <person name="Zhao Y."/>
            <person name="Niu C."/>
            <person name="Cao S."/>
            <person name="Zhang Y."/>
        </authorList>
    </citation>
    <scope>NUCLEOTIDE SEQUENCE</scope>
    <source>
        <tissue evidence="6">Muscle</tissue>
    </source>
</reference>
<feature type="region of interest" description="Disordered" evidence="5">
    <location>
        <begin position="962"/>
        <end position="986"/>
    </location>
</feature>
<evidence type="ECO:0000256" key="4">
    <source>
        <dbReference type="ARBA" id="ARBA00023242"/>
    </source>
</evidence>
<dbReference type="GO" id="GO:0005634">
    <property type="term" value="C:nucleus"/>
    <property type="evidence" value="ECO:0007669"/>
    <property type="project" value="TreeGrafter"/>
</dbReference>
<keyword evidence="4" id="KW-0539">Nucleus</keyword>
<evidence type="ECO:0000256" key="2">
    <source>
        <dbReference type="ARBA" id="ARBA00023125"/>
    </source>
</evidence>
<keyword evidence="2" id="KW-0238">DNA-binding</keyword>
<evidence type="ECO:0000313" key="6">
    <source>
        <dbReference type="EMBL" id="KAJ7326625.1"/>
    </source>
</evidence>
<dbReference type="GO" id="GO:0003677">
    <property type="term" value="F:DNA binding"/>
    <property type="evidence" value="ECO:0007669"/>
    <property type="project" value="UniProtKB-KW"/>
</dbReference>
<comment type="caution">
    <text evidence="6">The sequence shown here is derived from an EMBL/GenBank/DDBJ whole genome shotgun (WGS) entry which is preliminary data.</text>
</comment>
<gene>
    <name evidence="6" type="ORF">JRQ81_016384</name>
</gene>
<feature type="region of interest" description="Disordered" evidence="5">
    <location>
        <begin position="918"/>
        <end position="937"/>
    </location>
</feature>
<evidence type="ECO:0000256" key="3">
    <source>
        <dbReference type="ARBA" id="ARBA00023163"/>
    </source>
</evidence>
<evidence type="ECO:0008006" key="8">
    <source>
        <dbReference type="Google" id="ProtNLM"/>
    </source>
</evidence>
<proteinExistence type="predicted"/>
<protein>
    <recommendedName>
        <fullName evidence="8">Ligand-dependent nuclear receptor corepressor-like protein</fullName>
    </recommendedName>
</protein>
<organism evidence="6 7">
    <name type="scientific">Phrynocephalus forsythii</name>
    <dbReference type="NCBI Taxonomy" id="171643"/>
    <lineage>
        <taxon>Eukaryota</taxon>
        <taxon>Metazoa</taxon>
        <taxon>Chordata</taxon>
        <taxon>Craniata</taxon>
        <taxon>Vertebrata</taxon>
        <taxon>Euteleostomi</taxon>
        <taxon>Lepidosauria</taxon>
        <taxon>Squamata</taxon>
        <taxon>Bifurcata</taxon>
        <taxon>Unidentata</taxon>
        <taxon>Episquamata</taxon>
        <taxon>Toxicofera</taxon>
        <taxon>Iguania</taxon>
        <taxon>Acrodonta</taxon>
        <taxon>Agamidae</taxon>
        <taxon>Agaminae</taxon>
        <taxon>Phrynocephalus</taxon>
    </lineage>
</organism>
<evidence type="ECO:0000256" key="1">
    <source>
        <dbReference type="ARBA" id="ARBA00023015"/>
    </source>
</evidence>